<sequence length="147" mass="16755">MVRVCAYPGCFNQEKSVRLRQWASMQEESLTFHTLPLHDPERLNLWLVALHRDTGSPIQSIRGLRVCSQHFLPSDFSVAKGHKRRLNSKAVPKRFVQQRTEVGVETEHLVGQEIRTKSGIQLRALQTLSICLFLFLSLPFSCVIISG</sequence>
<name>A0ABR3M479_9TELE</name>
<evidence type="ECO:0000256" key="7">
    <source>
        <dbReference type="SAM" id="Phobius"/>
    </source>
</evidence>
<feature type="domain" description="THAP-type" evidence="8">
    <location>
        <begin position="1"/>
        <end position="95"/>
    </location>
</feature>
<keyword evidence="6" id="KW-0131">Cell cycle</keyword>
<evidence type="ECO:0000256" key="5">
    <source>
        <dbReference type="PROSITE-ProRule" id="PRU00309"/>
    </source>
</evidence>
<keyword evidence="1" id="KW-0479">Metal-binding</keyword>
<dbReference type="InterPro" id="IPR038441">
    <property type="entry name" value="THAP_Znf_sf"/>
</dbReference>
<keyword evidence="10" id="KW-1185">Reference proteome</keyword>
<feature type="transmembrane region" description="Helical" evidence="7">
    <location>
        <begin position="124"/>
        <end position="146"/>
    </location>
</feature>
<keyword evidence="7" id="KW-1133">Transmembrane helix</keyword>
<keyword evidence="6" id="KW-0175">Coiled coil</keyword>
<evidence type="ECO:0000256" key="2">
    <source>
        <dbReference type="ARBA" id="ARBA00022771"/>
    </source>
</evidence>
<dbReference type="EMBL" id="JAYMGO010000016">
    <property type="protein sequence ID" value="KAL1259405.1"/>
    <property type="molecule type" value="Genomic_DNA"/>
</dbReference>
<dbReference type="InterPro" id="IPR026516">
    <property type="entry name" value="THAP1/10"/>
</dbReference>
<evidence type="ECO:0000256" key="3">
    <source>
        <dbReference type="ARBA" id="ARBA00022833"/>
    </source>
</evidence>
<dbReference type="PANTHER" id="PTHR46600">
    <property type="entry name" value="THAP DOMAIN-CONTAINING"/>
    <property type="match status" value="1"/>
</dbReference>
<dbReference type="PROSITE" id="PS50950">
    <property type="entry name" value="ZF_THAP"/>
    <property type="match status" value="1"/>
</dbReference>
<comment type="function">
    <text evidence="6">DNA-binding transcription regulator that regulates endothelial cell proliferation and G1/S cell-cycle progression. Specifically binds the 5'-[AT]NTNN[GT]GGCA[AGT]-3' core DNA sequence and acts by modulating expression of pRB-E2F cell-cycle target genes.</text>
</comment>
<gene>
    <name evidence="9" type="ORF">QQF64_009982</name>
</gene>
<evidence type="ECO:0000259" key="8">
    <source>
        <dbReference type="PROSITE" id="PS50950"/>
    </source>
</evidence>
<comment type="caution">
    <text evidence="9">The sequence shown here is derived from an EMBL/GenBank/DDBJ whole genome shotgun (WGS) entry which is preliminary data.</text>
</comment>
<keyword evidence="2 5" id="KW-0863">Zinc-finger</keyword>
<proteinExistence type="inferred from homology"/>
<keyword evidence="4 5" id="KW-0238">DNA-binding</keyword>
<dbReference type="Gene3D" id="6.20.210.20">
    <property type="entry name" value="THAP domain"/>
    <property type="match status" value="1"/>
</dbReference>
<accession>A0ABR3M479</accession>
<dbReference type="SMART" id="SM00692">
    <property type="entry name" value="DM3"/>
    <property type="match status" value="1"/>
</dbReference>
<keyword evidence="3" id="KW-0862">Zinc</keyword>
<keyword evidence="7" id="KW-0812">Transmembrane</keyword>
<reference evidence="9 10" key="1">
    <citation type="submission" date="2023-09" db="EMBL/GenBank/DDBJ databases">
        <authorList>
            <person name="Wang M."/>
        </authorList>
    </citation>
    <scope>NUCLEOTIDE SEQUENCE [LARGE SCALE GENOMIC DNA]</scope>
    <source>
        <strain evidence="9">GT-2023</strain>
        <tissue evidence="9">Liver</tissue>
    </source>
</reference>
<dbReference type="Proteomes" id="UP001558613">
    <property type="component" value="Unassembled WGS sequence"/>
</dbReference>
<dbReference type="Pfam" id="PF05485">
    <property type="entry name" value="THAP"/>
    <property type="match status" value="1"/>
</dbReference>
<dbReference type="InterPro" id="IPR006612">
    <property type="entry name" value="THAP_Znf"/>
</dbReference>
<organism evidence="9 10">
    <name type="scientific">Cirrhinus molitorella</name>
    <name type="common">mud carp</name>
    <dbReference type="NCBI Taxonomy" id="172907"/>
    <lineage>
        <taxon>Eukaryota</taxon>
        <taxon>Metazoa</taxon>
        <taxon>Chordata</taxon>
        <taxon>Craniata</taxon>
        <taxon>Vertebrata</taxon>
        <taxon>Euteleostomi</taxon>
        <taxon>Actinopterygii</taxon>
        <taxon>Neopterygii</taxon>
        <taxon>Teleostei</taxon>
        <taxon>Ostariophysi</taxon>
        <taxon>Cypriniformes</taxon>
        <taxon>Cyprinidae</taxon>
        <taxon>Labeoninae</taxon>
        <taxon>Labeonini</taxon>
        <taxon>Cirrhinus</taxon>
    </lineage>
</organism>
<keyword evidence="6" id="KW-0804">Transcription</keyword>
<keyword evidence="7" id="KW-0472">Membrane</keyword>
<dbReference type="SMART" id="SM00980">
    <property type="entry name" value="THAP"/>
    <property type="match status" value="1"/>
</dbReference>
<dbReference type="SUPFAM" id="SSF57716">
    <property type="entry name" value="Glucocorticoid receptor-like (DNA-binding domain)"/>
    <property type="match status" value="1"/>
</dbReference>
<comment type="subcellular location">
    <subcellularLocation>
        <location evidence="6">Nucleus</location>
        <location evidence="6">Nucleoplasm</location>
    </subcellularLocation>
</comment>
<keyword evidence="6" id="KW-0539">Nucleus</keyword>
<keyword evidence="6" id="KW-0805">Transcription regulation</keyword>
<evidence type="ECO:0000313" key="9">
    <source>
        <dbReference type="EMBL" id="KAL1259405.1"/>
    </source>
</evidence>
<protein>
    <recommendedName>
        <fullName evidence="6">THAP domain-containing protein 1</fullName>
    </recommendedName>
</protein>
<evidence type="ECO:0000256" key="6">
    <source>
        <dbReference type="RuleBase" id="RU369073"/>
    </source>
</evidence>
<comment type="similarity">
    <text evidence="6">Belongs to the THAP1 family.</text>
</comment>
<evidence type="ECO:0000313" key="10">
    <source>
        <dbReference type="Proteomes" id="UP001558613"/>
    </source>
</evidence>
<dbReference type="PANTHER" id="PTHR46600:SF7">
    <property type="entry name" value="SI:DKEY-228B2.6-RELATED"/>
    <property type="match status" value="1"/>
</dbReference>
<evidence type="ECO:0000256" key="4">
    <source>
        <dbReference type="ARBA" id="ARBA00023125"/>
    </source>
</evidence>
<evidence type="ECO:0000256" key="1">
    <source>
        <dbReference type="ARBA" id="ARBA00022723"/>
    </source>
</evidence>